<protein>
    <submittedName>
        <fullName evidence="1">Uncharacterized protein</fullName>
    </submittedName>
</protein>
<dbReference type="AlphaFoldDB" id="G9NW30"/>
<dbReference type="EMBL" id="ABDG02000024">
    <property type="protein sequence ID" value="EHK45195.1"/>
    <property type="molecule type" value="Genomic_DNA"/>
</dbReference>
<evidence type="ECO:0000313" key="2">
    <source>
        <dbReference type="Proteomes" id="UP000005426"/>
    </source>
</evidence>
<keyword evidence="2" id="KW-1185">Reference proteome</keyword>
<reference evidence="1 2" key="1">
    <citation type="journal article" date="2011" name="Genome Biol.">
        <title>Comparative genome sequence analysis underscores mycoparasitism as the ancestral life style of Trichoderma.</title>
        <authorList>
            <person name="Kubicek C.P."/>
            <person name="Herrera-Estrella A."/>
            <person name="Seidl-Seiboth V."/>
            <person name="Martinez D.A."/>
            <person name="Druzhinina I.S."/>
            <person name="Thon M."/>
            <person name="Zeilinger S."/>
            <person name="Casas-Flores S."/>
            <person name="Horwitz B.A."/>
            <person name="Mukherjee P.K."/>
            <person name="Mukherjee M."/>
            <person name="Kredics L."/>
            <person name="Alcaraz L.D."/>
            <person name="Aerts A."/>
            <person name="Antal Z."/>
            <person name="Atanasova L."/>
            <person name="Cervantes-Badillo M.G."/>
            <person name="Challacombe J."/>
            <person name="Chertkov O."/>
            <person name="McCluskey K."/>
            <person name="Coulpier F."/>
            <person name="Deshpande N."/>
            <person name="von Doehren H."/>
            <person name="Ebbole D.J."/>
            <person name="Esquivel-Naranjo E.U."/>
            <person name="Fekete E."/>
            <person name="Flipphi M."/>
            <person name="Glaser F."/>
            <person name="Gomez-Rodriguez E.Y."/>
            <person name="Gruber S."/>
            <person name="Han C."/>
            <person name="Henrissat B."/>
            <person name="Hermosa R."/>
            <person name="Hernandez-Onate M."/>
            <person name="Karaffa L."/>
            <person name="Kosti I."/>
            <person name="Le Crom S."/>
            <person name="Lindquist E."/>
            <person name="Lucas S."/>
            <person name="Luebeck M."/>
            <person name="Luebeck P.S."/>
            <person name="Margeot A."/>
            <person name="Metz B."/>
            <person name="Misra M."/>
            <person name="Nevalainen H."/>
            <person name="Omann M."/>
            <person name="Packer N."/>
            <person name="Perrone G."/>
            <person name="Uresti-Rivera E.E."/>
            <person name="Salamov A."/>
            <person name="Schmoll M."/>
            <person name="Seiboth B."/>
            <person name="Shapiro H."/>
            <person name="Sukno S."/>
            <person name="Tamayo-Ramos J.A."/>
            <person name="Tisch D."/>
            <person name="Wiest A."/>
            <person name="Wilkinson H.H."/>
            <person name="Zhang M."/>
            <person name="Coutinho P.M."/>
            <person name="Kenerley C.M."/>
            <person name="Monte E."/>
            <person name="Baker S.E."/>
            <person name="Grigoriev I.V."/>
        </authorList>
    </citation>
    <scope>NUCLEOTIDE SEQUENCE [LARGE SCALE GENOMIC DNA]</scope>
    <source>
        <strain evidence="2">ATCC 20476 / IMI 206040</strain>
    </source>
</reference>
<dbReference type="HOGENOM" id="CLU_2942051_0_0_1"/>
<name>G9NW30_HYPAI</name>
<dbReference type="Proteomes" id="UP000005426">
    <property type="component" value="Unassembled WGS sequence"/>
</dbReference>
<organism evidence="1 2">
    <name type="scientific">Hypocrea atroviridis (strain ATCC 20476 / IMI 206040)</name>
    <name type="common">Trichoderma atroviride</name>
    <dbReference type="NCBI Taxonomy" id="452589"/>
    <lineage>
        <taxon>Eukaryota</taxon>
        <taxon>Fungi</taxon>
        <taxon>Dikarya</taxon>
        <taxon>Ascomycota</taxon>
        <taxon>Pezizomycotina</taxon>
        <taxon>Sordariomycetes</taxon>
        <taxon>Hypocreomycetidae</taxon>
        <taxon>Hypocreales</taxon>
        <taxon>Hypocreaceae</taxon>
        <taxon>Trichoderma</taxon>
    </lineage>
</organism>
<proteinExistence type="predicted"/>
<comment type="caution">
    <text evidence="1">The sequence shown here is derived from an EMBL/GenBank/DDBJ whole genome shotgun (WGS) entry which is preliminary data.</text>
</comment>
<accession>G9NW30</accession>
<evidence type="ECO:0000313" key="1">
    <source>
        <dbReference type="EMBL" id="EHK45195.1"/>
    </source>
</evidence>
<sequence length="60" mass="6181">MAIDGKSCWRLALAAARAGTQCAACLVNGEMGHGTSDFFFGLGIGEMSGARVLVRCFSPA</sequence>
<gene>
    <name evidence="1" type="ORF">TRIATDRAFT_257218</name>
</gene>